<keyword evidence="1" id="KW-1133">Transmembrane helix</keyword>
<dbReference type="AlphaFoldDB" id="A0A9W6GLY0"/>
<name>A0A9W6GLY0_9FUSO</name>
<dbReference type="PIRSF" id="PIRSF027391">
    <property type="entry name" value="Hpre_diP_synt_I"/>
    <property type="match status" value="1"/>
</dbReference>
<protein>
    <submittedName>
        <fullName evidence="2">Membrane protein</fullName>
    </submittedName>
</protein>
<feature type="transmembrane region" description="Helical" evidence="1">
    <location>
        <begin position="102"/>
        <end position="126"/>
    </location>
</feature>
<keyword evidence="1" id="KW-0812">Transmembrane</keyword>
<reference evidence="2" key="1">
    <citation type="submission" date="2022-12" db="EMBL/GenBank/DDBJ databases">
        <title>Reference genome sequencing for broad-spectrum identification of bacterial and archaeal isolates by mass spectrometry.</title>
        <authorList>
            <person name="Sekiguchi Y."/>
            <person name="Tourlousse D.M."/>
        </authorList>
    </citation>
    <scope>NUCLEOTIDE SEQUENCE</scope>
    <source>
        <strain evidence="2">10succ1</strain>
    </source>
</reference>
<organism evidence="2 3">
    <name type="scientific">Propionigenium maris DSM 9537</name>
    <dbReference type="NCBI Taxonomy" id="1123000"/>
    <lineage>
        <taxon>Bacteria</taxon>
        <taxon>Fusobacteriati</taxon>
        <taxon>Fusobacteriota</taxon>
        <taxon>Fusobacteriia</taxon>
        <taxon>Fusobacteriales</taxon>
        <taxon>Fusobacteriaceae</taxon>
        <taxon>Propionigenium</taxon>
    </lineage>
</organism>
<dbReference type="InterPro" id="IPR014535">
    <property type="entry name" value="Hpre_diP_synt_I"/>
</dbReference>
<dbReference type="EMBL" id="BSDY01000008">
    <property type="protein sequence ID" value="GLI56370.1"/>
    <property type="molecule type" value="Genomic_DNA"/>
</dbReference>
<keyword evidence="1" id="KW-0472">Membrane</keyword>
<dbReference type="InterPro" id="IPR010898">
    <property type="entry name" value="Hpre_diP_synth_I"/>
</dbReference>
<accession>A0A9W6GLY0</accession>
<dbReference type="Proteomes" id="UP001144471">
    <property type="component" value="Unassembled WGS sequence"/>
</dbReference>
<comment type="caution">
    <text evidence="2">The sequence shown here is derived from an EMBL/GenBank/DDBJ whole genome shotgun (WGS) entry which is preliminary data.</text>
</comment>
<proteinExistence type="predicted"/>
<dbReference type="Pfam" id="PF07456">
    <property type="entry name" value="Hpre_diP_synt_I"/>
    <property type="match status" value="1"/>
</dbReference>
<sequence>MKLNKREGYLAALVLVALYFSLAESLIPKPFPWMKLGLANLATLIAMEKFDRKMAFEVVMLRVVIQGLMLGTLFTPGFFVSITAGCVSTGTMVFLYRFRENLSLLAISALSAVIHNTTQLVVVYFLLFRNIEFYSRSILTFVLIFLSIGCASGIFTGYLGEKMNLKRRSI</sequence>
<feature type="transmembrane region" description="Helical" evidence="1">
    <location>
        <begin position="63"/>
        <end position="96"/>
    </location>
</feature>
<evidence type="ECO:0000313" key="2">
    <source>
        <dbReference type="EMBL" id="GLI56370.1"/>
    </source>
</evidence>
<evidence type="ECO:0000313" key="3">
    <source>
        <dbReference type="Proteomes" id="UP001144471"/>
    </source>
</evidence>
<dbReference type="RefSeq" id="WP_281835493.1">
    <property type="nucleotide sequence ID" value="NZ_BSDY01000008.1"/>
</dbReference>
<gene>
    <name evidence="2" type="ORF">PM10SUCC1_18840</name>
</gene>
<keyword evidence="3" id="KW-1185">Reference proteome</keyword>
<dbReference type="Gene3D" id="1.10.1760.20">
    <property type="match status" value="1"/>
</dbReference>
<evidence type="ECO:0000256" key="1">
    <source>
        <dbReference type="SAM" id="Phobius"/>
    </source>
</evidence>
<feature type="transmembrane region" description="Helical" evidence="1">
    <location>
        <begin position="138"/>
        <end position="159"/>
    </location>
</feature>